<dbReference type="PANTHER" id="PTHR24198:SF165">
    <property type="entry name" value="ANKYRIN REPEAT-CONTAINING PROTEIN-RELATED"/>
    <property type="match status" value="1"/>
</dbReference>
<organism evidence="4 5">
    <name type="scientific">Gnathostoma spinigerum</name>
    <dbReference type="NCBI Taxonomy" id="75299"/>
    <lineage>
        <taxon>Eukaryota</taxon>
        <taxon>Metazoa</taxon>
        <taxon>Ecdysozoa</taxon>
        <taxon>Nematoda</taxon>
        <taxon>Chromadorea</taxon>
        <taxon>Rhabditida</taxon>
        <taxon>Spirurina</taxon>
        <taxon>Gnathostomatomorpha</taxon>
        <taxon>Gnathostomatoidea</taxon>
        <taxon>Gnathostomatidae</taxon>
        <taxon>Gnathostoma</taxon>
    </lineage>
</organism>
<dbReference type="PROSITE" id="PS50297">
    <property type="entry name" value="ANK_REP_REGION"/>
    <property type="match status" value="2"/>
</dbReference>
<evidence type="ECO:0000256" key="1">
    <source>
        <dbReference type="ARBA" id="ARBA00022737"/>
    </source>
</evidence>
<dbReference type="PROSITE" id="PS50088">
    <property type="entry name" value="ANK_REPEAT"/>
    <property type="match status" value="2"/>
</dbReference>
<sequence length="495" mass="54820">MSPIGSAPCCDNVFQCVRNGHTRCLEQLTREEVELLDHHGQSALHLAARLGRVDIVEMLLKKAPELQDVISVFGENAALVAAGEGNLRCLQRLLQGDNKCALRRASQRDVNGSTVLMAAVARGDNEMAFWLLEKLGKSIALISNIYHMIPLHVAAAQGNTEFVRIATKYDTRMVHCRDDYGATPAAYAVQGGNLQTVRHLIEVAGSELSAVTDRGKSLLHIACLSGHAHIVRWILQRSIPNYVLWMTNDKANSIHCAAYSGSVTVLGLLCSGLSRRRRRHIFSIRDGYGNTPLHLAVVKNHPDACAFLIDGGADPDARNGAGLSCLEIAHMRNFIRLEAFLHYFSKEKRQIMDSVPRELSPTEQIYIDTFPTSTFCDYNSRPTYSSVYDSPRMTSPLTSTSPARALCSPNLFSQMTTFDYGPVVFDEGIVEELEVRPMIYIASDEGGRLYTNSESQTDPDPLTKNIRIVESNRWEGEAVASIEQLNNVLDEVDEQ</sequence>
<dbReference type="AlphaFoldDB" id="A0ABD6ECR1"/>
<comment type="caution">
    <text evidence="4">The sequence shown here is derived from an EMBL/GenBank/DDBJ whole genome shotgun (WGS) entry which is preliminary data.</text>
</comment>
<evidence type="ECO:0008006" key="6">
    <source>
        <dbReference type="Google" id="ProtNLM"/>
    </source>
</evidence>
<gene>
    <name evidence="4" type="ORF">AB6A40_000996</name>
</gene>
<dbReference type="Pfam" id="PF12796">
    <property type="entry name" value="Ank_2"/>
    <property type="match status" value="4"/>
</dbReference>
<dbReference type="PANTHER" id="PTHR24198">
    <property type="entry name" value="ANKYRIN REPEAT AND PROTEIN KINASE DOMAIN-CONTAINING PROTEIN"/>
    <property type="match status" value="1"/>
</dbReference>
<feature type="repeat" description="ANK" evidence="3">
    <location>
        <begin position="39"/>
        <end position="66"/>
    </location>
</feature>
<keyword evidence="2 3" id="KW-0040">ANK repeat</keyword>
<dbReference type="Proteomes" id="UP001608902">
    <property type="component" value="Unassembled WGS sequence"/>
</dbReference>
<dbReference type="SMART" id="SM00248">
    <property type="entry name" value="ANK"/>
    <property type="match status" value="8"/>
</dbReference>
<dbReference type="InterPro" id="IPR002110">
    <property type="entry name" value="Ankyrin_rpt"/>
</dbReference>
<protein>
    <recommendedName>
        <fullName evidence="6">ANK_REP_REGION domain-containing protein</fullName>
    </recommendedName>
</protein>
<feature type="repeat" description="ANK" evidence="3">
    <location>
        <begin position="288"/>
        <end position="320"/>
    </location>
</feature>
<accession>A0ABD6ECR1</accession>
<name>A0ABD6ECR1_9BILA</name>
<dbReference type="SUPFAM" id="SSF48403">
    <property type="entry name" value="Ankyrin repeat"/>
    <property type="match status" value="1"/>
</dbReference>
<evidence type="ECO:0000313" key="5">
    <source>
        <dbReference type="Proteomes" id="UP001608902"/>
    </source>
</evidence>
<reference evidence="4 5" key="1">
    <citation type="submission" date="2024-08" db="EMBL/GenBank/DDBJ databases">
        <title>Gnathostoma spinigerum genome.</title>
        <authorList>
            <person name="Gonzalez-Bertolin B."/>
            <person name="Monzon S."/>
            <person name="Zaballos A."/>
            <person name="Jimenez P."/>
            <person name="Dekumyoy P."/>
            <person name="Varona S."/>
            <person name="Cuesta I."/>
            <person name="Sumanam S."/>
            <person name="Adisakwattana P."/>
            <person name="Gasser R.B."/>
            <person name="Hernandez-Gonzalez A."/>
            <person name="Young N.D."/>
            <person name="Perteguer M.J."/>
        </authorList>
    </citation>
    <scope>NUCLEOTIDE SEQUENCE [LARGE SCALE GENOMIC DNA]</scope>
    <source>
        <strain evidence="4">AL3</strain>
        <tissue evidence="4">Liver</tissue>
    </source>
</reference>
<keyword evidence="1" id="KW-0677">Repeat</keyword>
<keyword evidence="5" id="KW-1185">Reference proteome</keyword>
<evidence type="ECO:0000313" key="4">
    <source>
        <dbReference type="EMBL" id="MFH4974287.1"/>
    </source>
</evidence>
<dbReference type="EMBL" id="JBGFUD010000328">
    <property type="protein sequence ID" value="MFH4974287.1"/>
    <property type="molecule type" value="Genomic_DNA"/>
</dbReference>
<evidence type="ECO:0000256" key="2">
    <source>
        <dbReference type="ARBA" id="ARBA00023043"/>
    </source>
</evidence>
<proteinExistence type="predicted"/>
<dbReference type="Pfam" id="PF00023">
    <property type="entry name" value="Ank"/>
    <property type="match status" value="1"/>
</dbReference>
<dbReference type="InterPro" id="IPR036770">
    <property type="entry name" value="Ankyrin_rpt-contain_sf"/>
</dbReference>
<dbReference type="Gene3D" id="1.25.40.20">
    <property type="entry name" value="Ankyrin repeat-containing domain"/>
    <property type="match status" value="1"/>
</dbReference>
<evidence type="ECO:0000256" key="3">
    <source>
        <dbReference type="PROSITE-ProRule" id="PRU00023"/>
    </source>
</evidence>